<name>A0ABU8SBZ0_9SPHN</name>
<sequence length="207" mass="23304">MSSENRRQWNPGDKRFARVALKKAQILQAAQRVFLSSGYERASMDGIAQEAGVGKMTVYRQYADKRTLFIACLNDQCQEMLMPDRYECAETAEEARSMLIDYGHIVVDLITRRDIVMLFRMMVGEINHFSGLGDIFYEGGPGQAITVIERILANLYCPEEARLRAGAFFWASLGDAYERVLLGVVSAEDVSETFDKQIRLAAGIVVQ</sequence>
<dbReference type="Proteomes" id="UP001379235">
    <property type="component" value="Unassembled WGS sequence"/>
</dbReference>
<dbReference type="PRINTS" id="PR00455">
    <property type="entry name" value="HTHTETR"/>
</dbReference>
<organism evidence="4 5">
    <name type="scientific">Novosphingobium aquae</name>
    <dbReference type="NCBI Taxonomy" id="3133435"/>
    <lineage>
        <taxon>Bacteria</taxon>
        <taxon>Pseudomonadati</taxon>
        <taxon>Pseudomonadota</taxon>
        <taxon>Alphaproteobacteria</taxon>
        <taxon>Sphingomonadales</taxon>
        <taxon>Sphingomonadaceae</taxon>
        <taxon>Novosphingobium</taxon>
    </lineage>
</organism>
<evidence type="ECO:0000259" key="3">
    <source>
        <dbReference type="PROSITE" id="PS50977"/>
    </source>
</evidence>
<keyword evidence="1 2" id="KW-0238">DNA-binding</keyword>
<reference evidence="4 5" key="1">
    <citation type="submission" date="2024-03" db="EMBL/GenBank/DDBJ databases">
        <authorList>
            <person name="Jo J.-H."/>
        </authorList>
    </citation>
    <scope>NUCLEOTIDE SEQUENCE [LARGE SCALE GENOMIC DNA]</scope>
    <source>
        <strain evidence="4 5">AS3R-12</strain>
    </source>
</reference>
<dbReference type="SUPFAM" id="SSF46689">
    <property type="entry name" value="Homeodomain-like"/>
    <property type="match status" value="1"/>
</dbReference>
<protein>
    <submittedName>
        <fullName evidence="4">TetR/AcrR family transcriptional regulator</fullName>
    </submittedName>
</protein>
<dbReference type="RefSeq" id="WP_339968791.1">
    <property type="nucleotide sequence ID" value="NZ_JBBHJY010000009.1"/>
</dbReference>
<dbReference type="PROSITE" id="PS50977">
    <property type="entry name" value="HTH_TETR_2"/>
    <property type="match status" value="1"/>
</dbReference>
<dbReference type="InterPro" id="IPR039536">
    <property type="entry name" value="TetR_C_Proteobacteria"/>
</dbReference>
<dbReference type="InterPro" id="IPR001647">
    <property type="entry name" value="HTH_TetR"/>
</dbReference>
<evidence type="ECO:0000313" key="4">
    <source>
        <dbReference type="EMBL" id="MEJ6011487.1"/>
    </source>
</evidence>
<feature type="domain" description="HTH tetR-type" evidence="3">
    <location>
        <begin position="20"/>
        <end position="80"/>
    </location>
</feature>
<keyword evidence="5" id="KW-1185">Reference proteome</keyword>
<accession>A0ABU8SBZ0</accession>
<evidence type="ECO:0000256" key="1">
    <source>
        <dbReference type="ARBA" id="ARBA00023125"/>
    </source>
</evidence>
<dbReference type="EMBL" id="JBBHJY010000009">
    <property type="protein sequence ID" value="MEJ6011487.1"/>
    <property type="molecule type" value="Genomic_DNA"/>
</dbReference>
<dbReference type="Pfam" id="PF14246">
    <property type="entry name" value="TetR_C_7"/>
    <property type="match status" value="1"/>
</dbReference>
<feature type="DNA-binding region" description="H-T-H motif" evidence="2">
    <location>
        <begin position="43"/>
        <end position="62"/>
    </location>
</feature>
<evidence type="ECO:0000256" key="2">
    <source>
        <dbReference type="PROSITE-ProRule" id="PRU00335"/>
    </source>
</evidence>
<comment type="caution">
    <text evidence="4">The sequence shown here is derived from an EMBL/GenBank/DDBJ whole genome shotgun (WGS) entry which is preliminary data.</text>
</comment>
<proteinExistence type="predicted"/>
<dbReference type="PANTHER" id="PTHR30055">
    <property type="entry name" value="HTH-TYPE TRANSCRIPTIONAL REGULATOR RUTR"/>
    <property type="match status" value="1"/>
</dbReference>
<dbReference type="InterPro" id="IPR050109">
    <property type="entry name" value="HTH-type_TetR-like_transc_reg"/>
</dbReference>
<dbReference type="Gene3D" id="1.10.357.10">
    <property type="entry name" value="Tetracycline Repressor, domain 2"/>
    <property type="match status" value="1"/>
</dbReference>
<dbReference type="PANTHER" id="PTHR30055:SF146">
    <property type="entry name" value="HTH-TYPE TRANSCRIPTIONAL DUAL REGULATOR CECR"/>
    <property type="match status" value="1"/>
</dbReference>
<gene>
    <name evidence="4" type="ORF">WG900_16355</name>
</gene>
<dbReference type="InterPro" id="IPR009057">
    <property type="entry name" value="Homeodomain-like_sf"/>
</dbReference>
<evidence type="ECO:0000313" key="5">
    <source>
        <dbReference type="Proteomes" id="UP001379235"/>
    </source>
</evidence>
<dbReference type="Pfam" id="PF00440">
    <property type="entry name" value="TetR_N"/>
    <property type="match status" value="1"/>
</dbReference>